<dbReference type="Proteomes" id="UP000034181">
    <property type="component" value="Unassembled WGS sequence"/>
</dbReference>
<sequence>MTKYDNIFTNRALQKMKALGLSESVVMDAYNHGQSEEASIGGWNAIRKYPGYEIGVYYNRDSTGKYKIISVWKRNRR</sequence>
<evidence type="ECO:0000313" key="1">
    <source>
        <dbReference type="EMBL" id="KKQ75162.1"/>
    </source>
</evidence>
<organism evidence="1 2">
    <name type="scientific">Candidatus Woesebacteria bacterium GW2011_GWB1_38_5b</name>
    <dbReference type="NCBI Taxonomy" id="1618569"/>
    <lineage>
        <taxon>Bacteria</taxon>
        <taxon>Candidatus Woeseibacteriota</taxon>
    </lineage>
</organism>
<comment type="caution">
    <text evidence="1">The sequence shown here is derived from an EMBL/GenBank/DDBJ whole genome shotgun (WGS) entry which is preliminary data.</text>
</comment>
<dbReference type="EMBL" id="LBUZ01000016">
    <property type="protein sequence ID" value="KKQ75162.1"/>
    <property type="molecule type" value="Genomic_DNA"/>
</dbReference>
<protein>
    <recommendedName>
        <fullName evidence="3">DUF4258 domain-containing protein</fullName>
    </recommendedName>
</protein>
<accession>A0A0G0K8M9</accession>
<dbReference type="AlphaFoldDB" id="A0A0G0K8M9"/>
<evidence type="ECO:0008006" key="3">
    <source>
        <dbReference type="Google" id="ProtNLM"/>
    </source>
</evidence>
<evidence type="ECO:0000313" key="2">
    <source>
        <dbReference type="Proteomes" id="UP000034181"/>
    </source>
</evidence>
<gene>
    <name evidence="1" type="ORF">US96_C0016G0016</name>
</gene>
<reference evidence="1 2" key="1">
    <citation type="journal article" date="2015" name="Nature">
        <title>rRNA introns, odd ribosomes, and small enigmatic genomes across a large radiation of phyla.</title>
        <authorList>
            <person name="Brown C.T."/>
            <person name="Hug L.A."/>
            <person name="Thomas B.C."/>
            <person name="Sharon I."/>
            <person name="Castelle C.J."/>
            <person name="Singh A."/>
            <person name="Wilkins M.J."/>
            <person name="Williams K.H."/>
            <person name="Banfield J.F."/>
        </authorList>
    </citation>
    <scope>NUCLEOTIDE SEQUENCE [LARGE SCALE GENOMIC DNA]</scope>
</reference>
<proteinExistence type="predicted"/>
<name>A0A0G0K8M9_9BACT</name>